<reference evidence="2" key="1">
    <citation type="journal article" date="2020" name="Nature">
        <title>Giant virus diversity and host interactions through global metagenomics.</title>
        <authorList>
            <person name="Schulz F."/>
            <person name="Roux S."/>
            <person name="Paez-Espino D."/>
            <person name="Jungbluth S."/>
            <person name="Walsh D.A."/>
            <person name="Denef V.J."/>
            <person name="McMahon K.D."/>
            <person name="Konstantinidis K.T."/>
            <person name="Eloe-Fadrosh E.A."/>
            <person name="Kyrpides N.C."/>
            <person name="Woyke T."/>
        </authorList>
    </citation>
    <scope>NUCLEOTIDE SEQUENCE</scope>
    <source>
        <strain evidence="2">GVMAG-M-3300023179-82</strain>
    </source>
</reference>
<dbReference type="AlphaFoldDB" id="A0A6C0H8J9"/>
<keyword evidence="1" id="KW-0812">Transmembrane</keyword>
<feature type="transmembrane region" description="Helical" evidence="1">
    <location>
        <begin position="29"/>
        <end position="52"/>
    </location>
</feature>
<keyword evidence="1" id="KW-1133">Transmembrane helix</keyword>
<evidence type="ECO:0000313" key="2">
    <source>
        <dbReference type="EMBL" id="QHT76922.1"/>
    </source>
</evidence>
<evidence type="ECO:0000256" key="1">
    <source>
        <dbReference type="SAM" id="Phobius"/>
    </source>
</evidence>
<accession>A0A6C0H8J9</accession>
<organism evidence="2">
    <name type="scientific">viral metagenome</name>
    <dbReference type="NCBI Taxonomy" id="1070528"/>
    <lineage>
        <taxon>unclassified sequences</taxon>
        <taxon>metagenomes</taxon>
        <taxon>organismal metagenomes</taxon>
    </lineage>
</organism>
<protein>
    <submittedName>
        <fullName evidence="2">Uncharacterized protein</fullName>
    </submittedName>
</protein>
<name>A0A6C0H8J9_9ZZZZ</name>
<keyword evidence="1" id="KW-0472">Membrane</keyword>
<sequence length="67" mass="7923">MGTLFISRPYIKSKGWPNKYVYDFYVNHIYNITLTGLSWTSLSELVNIIAIFRKIIKISEKLHYVPK</sequence>
<dbReference type="EMBL" id="MN739907">
    <property type="protein sequence ID" value="QHT76922.1"/>
    <property type="molecule type" value="Genomic_DNA"/>
</dbReference>
<proteinExistence type="predicted"/>